<evidence type="ECO:0000313" key="1">
    <source>
        <dbReference type="EMBL" id="KAG1529436.1"/>
    </source>
</evidence>
<reference evidence="1 2" key="1">
    <citation type="journal article" date="2020" name="Microb. Genom.">
        <title>Genetic diversity of clinical and environmental Mucorales isolates obtained from an investigation of mucormycosis cases among solid organ transplant recipients.</title>
        <authorList>
            <person name="Nguyen M.H."/>
            <person name="Kaul D."/>
            <person name="Muto C."/>
            <person name="Cheng S.J."/>
            <person name="Richter R.A."/>
            <person name="Bruno V.M."/>
            <person name="Liu G."/>
            <person name="Beyhan S."/>
            <person name="Sundermann A.J."/>
            <person name="Mounaud S."/>
            <person name="Pasculle A.W."/>
            <person name="Nierman W.C."/>
            <person name="Driscoll E."/>
            <person name="Cumbie R."/>
            <person name="Clancy C.J."/>
            <person name="Dupont C.L."/>
        </authorList>
    </citation>
    <scope>NUCLEOTIDE SEQUENCE [LARGE SCALE GENOMIC DNA]</scope>
    <source>
        <strain evidence="1 2">GL24</strain>
    </source>
</reference>
<dbReference type="EMBL" id="JAANIU010015151">
    <property type="protein sequence ID" value="KAG1529436.1"/>
    <property type="molecule type" value="Genomic_DNA"/>
</dbReference>
<accession>A0A9P7BZE9</accession>
<sequence>MAIPALYGEFNPFFVQPEGLARVNLATGYRVIDQSGKTVLEKRGDGIPLASMQRLLFSDDSESSAIMTALQGRELTRFAGPTAAASRAS</sequence>
<dbReference type="Proteomes" id="UP000740926">
    <property type="component" value="Unassembled WGS sequence"/>
</dbReference>
<dbReference type="AlphaFoldDB" id="A0A9P7BZE9"/>
<organism evidence="1 2">
    <name type="scientific">Rhizopus delemar</name>
    <dbReference type="NCBI Taxonomy" id="936053"/>
    <lineage>
        <taxon>Eukaryota</taxon>
        <taxon>Fungi</taxon>
        <taxon>Fungi incertae sedis</taxon>
        <taxon>Mucoromycota</taxon>
        <taxon>Mucoromycotina</taxon>
        <taxon>Mucoromycetes</taxon>
        <taxon>Mucorales</taxon>
        <taxon>Mucorineae</taxon>
        <taxon>Rhizopodaceae</taxon>
        <taxon>Rhizopus</taxon>
    </lineage>
</organism>
<proteinExistence type="predicted"/>
<protein>
    <submittedName>
        <fullName evidence="1">Uncharacterized protein</fullName>
    </submittedName>
</protein>
<gene>
    <name evidence="1" type="ORF">G6F50_017999</name>
</gene>
<name>A0A9P7BZE9_9FUNG</name>
<evidence type="ECO:0000313" key="2">
    <source>
        <dbReference type="Proteomes" id="UP000740926"/>
    </source>
</evidence>
<comment type="caution">
    <text evidence="1">The sequence shown here is derived from an EMBL/GenBank/DDBJ whole genome shotgun (WGS) entry which is preliminary data.</text>
</comment>
<keyword evidence="2" id="KW-1185">Reference proteome</keyword>